<dbReference type="PANTHER" id="PTHR33064">
    <property type="entry name" value="POL PROTEIN"/>
    <property type="match status" value="1"/>
</dbReference>
<dbReference type="InterPro" id="IPR043502">
    <property type="entry name" value="DNA/RNA_pol_sf"/>
</dbReference>
<reference evidence="4" key="1">
    <citation type="journal article" date="2016" name="Nat. Commun.">
        <title>The Gonium pectorale genome demonstrates co-option of cell cycle regulation during the evolution of multicellularity.</title>
        <authorList>
            <person name="Hanschen E.R."/>
            <person name="Marriage T.N."/>
            <person name="Ferris P.J."/>
            <person name="Hamaji T."/>
            <person name="Toyoda A."/>
            <person name="Fujiyama A."/>
            <person name="Neme R."/>
            <person name="Noguchi H."/>
            <person name="Minakuchi Y."/>
            <person name="Suzuki M."/>
            <person name="Kawai-Toyooka H."/>
            <person name="Smith D.R."/>
            <person name="Sparks H."/>
            <person name="Anderson J."/>
            <person name="Bakaric R."/>
            <person name="Luria V."/>
            <person name="Karger A."/>
            <person name="Kirschner M.W."/>
            <person name="Durand P.M."/>
            <person name="Michod R.E."/>
            <person name="Nozaki H."/>
            <person name="Olson B.J."/>
        </authorList>
    </citation>
    <scope>NUCLEOTIDE SEQUENCE [LARGE SCALE GENOMIC DNA]</scope>
    <source>
        <strain evidence="4">NIES-2863</strain>
    </source>
</reference>
<dbReference type="InterPro" id="IPR000477">
    <property type="entry name" value="RT_dom"/>
</dbReference>
<dbReference type="InterPro" id="IPR043128">
    <property type="entry name" value="Rev_trsase/Diguanyl_cyclase"/>
</dbReference>
<dbReference type="Pfam" id="PF00078">
    <property type="entry name" value="RVT_1"/>
    <property type="match status" value="1"/>
</dbReference>
<dbReference type="CDD" id="cd01647">
    <property type="entry name" value="RT_LTR"/>
    <property type="match status" value="1"/>
</dbReference>
<dbReference type="OrthoDB" id="542221at2759"/>
<dbReference type="EMBL" id="LSYV01000001">
    <property type="protein sequence ID" value="KXZ57062.1"/>
    <property type="molecule type" value="Genomic_DNA"/>
</dbReference>
<dbReference type="Proteomes" id="UP000075714">
    <property type="component" value="Unassembled WGS sequence"/>
</dbReference>
<comment type="caution">
    <text evidence="3">The sequence shown here is derived from an EMBL/GenBank/DDBJ whole genome shotgun (WGS) entry which is preliminary data.</text>
</comment>
<dbReference type="Gene3D" id="3.30.70.270">
    <property type="match status" value="1"/>
</dbReference>
<feature type="compositionally biased region" description="Low complexity" evidence="1">
    <location>
        <begin position="13"/>
        <end position="30"/>
    </location>
</feature>
<evidence type="ECO:0000256" key="1">
    <source>
        <dbReference type="SAM" id="MobiDB-lite"/>
    </source>
</evidence>
<dbReference type="STRING" id="33097.A0A150H4S0"/>
<feature type="domain" description="Reverse transcriptase" evidence="2">
    <location>
        <begin position="318"/>
        <end position="408"/>
    </location>
</feature>
<dbReference type="SUPFAM" id="SSF56672">
    <property type="entry name" value="DNA/RNA polymerases"/>
    <property type="match status" value="1"/>
</dbReference>
<evidence type="ECO:0000313" key="3">
    <source>
        <dbReference type="EMBL" id="KXZ57062.1"/>
    </source>
</evidence>
<evidence type="ECO:0000259" key="2">
    <source>
        <dbReference type="Pfam" id="PF00078"/>
    </source>
</evidence>
<dbReference type="PANTHER" id="PTHR33064:SF37">
    <property type="entry name" value="RIBONUCLEASE H"/>
    <property type="match status" value="1"/>
</dbReference>
<proteinExistence type="predicted"/>
<accession>A0A150H4S0</accession>
<name>A0A150H4S0_GONPE</name>
<gene>
    <name evidence="3" type="ORF">GPECTOR_5000g1289</name>
</gene>
<organism evidence="3 4">
    <name type="scientific">Gonium pectorale</name>
    <name type="common">Green alga</name>
    <dbReference type="NCBI Taxonomy" id="33097"/>
    <lineage>
        <taxon>Eukaryota</taxon>
        <taxon>Viridiplantae</taxon>
        <taxon>Chlorophyta</taxon>
        <taxon>core chlorophytes</taxon>
        <taxon>Chlorophyceae</taxon>
        <taxon>CS clade</taxon>
        <taxon>Chlamydomonadales</taxon>
        <taxon>Volvocaceae</taxon>
        <taxon>Gonium</taxon>
    </lineage>
</organism>
<keyword evidence="4" id="KW-1185">Reference proteome</keyword>
<dbReference type="Gene3D" id="3.10.10.10">
    <property type="entry name" value="HIV Type 1 Reverse Transcriptase, subunit A, domain 1"/>
    <property type="match status" value="1"/>
</dbReference>
<feature type="region of interest" description="Disordered" evidence="1">
    <location>
        <begin position="104"/>
        <end position="134"/>
    </location>
</feature>
<evidence type="ECO:0000313" key="4">
    <source>
        <dbReference type="Proteomes" id="UP000075714"/>
    </source>
</evidence>
<dbReference type="AlphaFoldDB" id="A0A150H4S0"/>
<protein>
    <recommendedName>
        <fullName evidence="2">Reverse transcriptase domain-containing protein</fullName>
    </recommendedName>
</protein>
<sequence>MTPAGREWTSKNPSAAQAAPASQSASTSQAKPIRQGKAGSGAKTFNNPTFKYYCSVHGSNTSHDTSQCRVLQARQDIKTAQVAHAGEGGLVQALTALLSTLGQQPPGSAVKQGGGRAGDRGKPQGGQRGGSASATQGCEYCKHPKHTKDRCFILHPELAPSDYKPRSEALVAAFEKNKAEAVKRGKIAAVIVTVTEDDYEDDEDDARAACVITAVNSQQGARPAGELDTTGLGFTLLPGMPHEVTVRLTTTLVVDVPATLFQFLVGNEQMQLLADGLDTYPSPMLHFRPNFLKHPDYKVTIPMSPPPHQAKTAYWVDTKLMMYTRMPYGLKNASAKFQRVMDYEIGKAGLTHCAVSFVDDVLIISETPQEHVQHVAAVLDMLHAAGLRAHPDKSIFGADVIEYLGHTLTDQGISPHHAKVAAILALQPPRNVAELHSQLCFINSLVVSFP</sequence>
<dbReference type="InterPro" id="IPR051320">
    <property type="entry name" value="Viral_Replic_Matur_Polypro"/>
</dbReference>
<feature type="region of interest" description="Disordered" evidence="1">
    <location>
        <begin position="1"/>
        <end position="42"/>
    </location>
</feature>